<dbReference type="Gene3D" id="3.90.226.10">
    <property type="entry name" value="2-enoyl-CoA Hydratase, Chain A, domain 1"/>
    <property type="match status" value="1"/>
</dbReference>
<evidence type="ECO:0000259" key="3">
    <source>
        <dbReference type="Pfam" id="PF18294"/>
    </source>
</evidence>
<dbReference type="Pfam" id="PF18294">
    <property type="entry name" value="Pept_S41_N"/>
    <property type="match status" value="1"/>
</dbReference>
<dbReference type="GO" id="GO:0030288">
    <property type="term" value="C:outer membrane-bounded periplasmic space"/>
    <property type="evidence" value="ECO:0007669"/>
    <property type="project" value="TreeGrafter"/>
</dbReference>
<organism evidence="4 5">
    <name type="scientific">Shewanella zhuhaiensis</name>
    <dbReference type="NCBI Taxonomy" id="2919576"/>
    <lineage>
        <taxon>Bacteria</taxon>
        <taxon>Pseudomonadati</taxon>
        <taxon>Pseudomonadota</taxon>
        <taxon>Gammaproteobacteria</taxon>
        <taxon>Alteromonadales</taxon>
        <taxon>Shewanellaceae</taxon>
        <taxon>Shewanella</taxon>
    </lineage>
</organism>
<evidence type="ECO:0000313" key="5">
    <source>
        <dbReference type="Proteomes" id="UP001297581"/>
    </source>
</evidence>
<dbReference type="GO" id="GO:0004175">
    <property type="term" value="F:endopeptidase activity"/>
    <property type="evidence" value="ECO:0007669"/>
    <property type="project" value="TreeGrafter"/>
</dbReference>
<dbReference type="InterPro" id="IPR005151">
    <property type="entry name" value="Tail-specific_protease"/>
</dbReference>
<feature type="chain" id="PRO_5042607323" evidence="1">
    <location>
        <begin position="22"/>
        <end position="530"/>
    </location>
</feature>
<proteinExistence type="predicted"/>
<evidence type="ECO:0000259" key="2">
    <source>
        <dbReference type="Pfam" id="PF03572"/>
    </source>
</evidence>
<dbReference type="PANTHER" id="PTHR32060">
    <property type="entry name" value="TAIL-SPECIFIC PROTEASE"/>
    <property type="match status" value="1"/>
</dbReference>
<dbReference type="PANTHER" id="PTHR32060:SF30">
    <property type="entry name" value="CARBOXY-TERMINAL PROCESSING PROTEASE CTPA"/>
    <property type="match status" value="1"/>
</dbReference>
<evidence type="ECO:0000256" key="1">
    <source>
        <dbReference type="SAM" id="SignalP"/>
    </source>
</evidence>
<dbReference type="RefSeq" id="WP_240590794.1">
    <property type="nucleotide sequence ID" value="NZ_JAKUDL010000002.1"/>
</dbReference>
<accession>A0AAJ1BGQ9</accession>
<name>A0AAJ1BGQ9_9GAMM</name>
<comment type="caution">
    <text evidence="4">The sequence shown here is derived from an EMBL/GenBank/DDBJ whole genome shotgun (WGS) entry which is preliminary data.</text>
</comment>
<feature type="domain" description="Peptidase S41 N-terminal" evidence="3">
    <location>
        <begin position="80"/>
        <end position="120"/>
    </location>
</feature>
<dbReference type="Pfam" id="PF03572">
    <property type="entry name" value="Peptidase_S41"/>
    <property type="match status" value="1"/>
</dbReference>
<evidence type="ECO:0000313" key="4">
    <source>
        <dbReference type="EMBL" id="MCH4294459.1"/>
    </source>
</evidence>
<dbReference type="GO" id="GO:0007165">
    <property type="term" value="P:signal transduction"/>
    <property type="evidence" value="ECO:0007669"/>
    <property type="project" value="TreeGrafter"/>
</dbReference>
<dbReference type="AlphaFoldDB" id="A0AAJ1BGQ9"/>
<dbReference type="GO" id="GO:0006508">
    <property type="term" value="P:proteolysis"/>
    <property type="evidence" value="ECO:0007669"/>
    <property type="project" value="InterPro"/>
</dbReference>
<keyword evidence="5" id="KW-1185">Reference proteome</keyword>
<dbReference type="InterPro" id="IPR036034">
    <property type="entry name" value="PDZ_sf"/>
</dbReference>
<sequence>MRYFTKHALTLALLAAVGACSGGGGTSDSGNSGNSGNNGNSGSDITWVQGSFASEDIYKNFCANPRSGTADKSGSALHEKMWLRSWTNNTYLWYSEVPDNDPNSFGAVIDYFAQLKTPLTTPSGAKKDRFHSAMSTAEWEALSNSGEAVGYGVEFQLLSAREPRKIVAAYTEPGSVATAAGIVRGTEFLEANGVVVANGDDVNTLNEAFFPSTSGKTSTFKVRDPDGTERPISMTAGTVVQDPVQNVKTVATASGKVGYLQFNSHIATSEKELVDAISTLKAEGINDLVLDVRYNGGGLLAIASQLGYMIAGPARTSNKIFENTTFNDKHASTNPVTGQALVPMPFIDTGIGFSYTQGVALPHLDLGRVFILTTSGTCSASEAIINGLRGIDLDVVQIGNRTCGKPYGFYPTDNCGTTYFSIQFRGENNKGFGDYADGFEPANTPVMGGEQVTGCYLNDDFSHQLGDPNEALFAAALQYRVTQSCPAPAAASFAVQKAPAQDSGEAMSDTREVNLFKTNRVLTKVETLQQ</sequence>
<dbReference type="InterPro" id="IPR029045">
    <property type="entry name" value="ClpP/crotonase-like_dom_sf"/>
</dbReference>
<feature type="domain" description="Tail specific protease" evidence="2">
    <location>
        <begin position="256"/>
        <end position="405"/>
    </location>
</feature>
<gene>
    <name evidence="4" type="ORF">MJ923_09110</name>
</gene>
<dbReference type="InterPro" id="IPR041613">
    <property type="entry name" value="Pept_S41_N"/>
</dbReference>
<dbReference type="EMBL" id="JAKUDL010000002">
    <property type="protein sequence ID" value="MCH4294459.1"/>
    <property type="molecule type" value="Genomic_DNA"/>
</dbReference>
<dbReference type="SUPFAM" id="SSF52096">
    <property type="entry name" value="ClpP/crotonase"/>
    <property type="match status" value="1"/>
</dbReference>
<dbReference type="PROSITE" id="PS51257">
    <property type="entry name" value="PROKAR_LIPOPROTEIN"/>
    <property type="match status" value="1"/>
</dbReference>
<reference evidence="4 5" key="1">
    <citation type="submission" date="2022-02" db="EMBL/GenBank/DDBJ databases">
        <title>The genome sequence of Shewanella sp. 3B26.</title>
        <authorList>
            <person name="Du J."/>
        </authorList>
    </citation>
    <scope>NUCLEOTIDE SEQUENCE [LARGE SCALE GENOMIC DNA]</scope>
    <source>
        <strain evidence="4 5">3B26</strain>
    </source>
</reference>
<keyword evidence="1" id="KW-0732">Signal</keyword>
<dbReference type="Proteomes" id="UP001297581">
    <property type="component" value="Unassembled WGS sequence"/>
</dbReference>
<dbReference type="Gene3D" id="2.30.42.10">
    <property type="match status" value="1"/>
</dbReference>
<feature type="signal peptide" evidence="1">
    <location>
        <begin position="1"/>
        <end position="21"/>
    </location>
</feature>
<protein>
    <submittedName>
        <fullName evidence="4">S41 family peptidase</fullName>
    </submittedName>
</protein>
<dbReference type="GO" id="GO:0008236">
    <property type="term" value="F:serine-type peptidase activity"/>
    <property type="evidence" value="ECO:0007669"/>
    <property type="project" value="InterPro"/>
</dbReference>
<dbReference type="Gene3D" id="3.30.750.170">
    <property type="match status" value="1"/>
</dbReference>
<dbReference type="CDD" id="cd07561">
    <property type="entry name" value="Peptidase_S41_CPP_like"/>
    <property type="match status" value="1"/>
</dbReference>